<dbReference type="GeneID" id="63711975"/>
<feature type="active site" description="Charge relay system" evidence="7">
    <location>
        <position position="705"/>
    </location>
</feature>
<feature type="compositionally biased region" description="Acidic residues" evidence="9">
    <location>
        <begin position="428"/>
        <end position="442"/>
    </location>
</feature>
<dbReference type="OMA" id="GHAYPAR"/>
<evidence type="ECO:0000259" key="10">
    <source>
        <dbReference type="Pfam" id="PF00082"/>
    </source>
</evidence>
<keyword evidence="6" id="KW-0865">Zymogen</keyword>
<evidence type="ECO:0000256" key="3">
    <source>
        <dbReference type="ARBA" id="ARBA00022729"/>
    </source>
</evidence>
<dbReference type="InterPro" id="IPR036852">
    <property type="entry name" value="Peptidase_S8/S53_dom_sf"/>
</dbReference>
<dbReference type="PRINTS" id="PR00723">
    <property type="entry name" value="SUBTILISIN"/>
</dbReference>
<dbReference type="STRING" id="5078.A0A135LRM9"/>
<dbReference type="Gene3D" id="3.40.50.200">
    <property type="entry name" value="Peptidase S8/S53 domain"/>
    <property type="match status" value="1"/>
</dbReference>
<evidence type="ECO:0000256" key="8">
    <source>
        <dbReference type="RuleBase" id="RU003355"/>
    </source>
</evidence>
<feature type="domain" description="Peptidase S8/S53" evidence="10">
    <location>
        <begin position="697"/>
        <end position="938"/>
    </location>
</feature>
<dbReference type="Pfam" id="PF00082">
    <property type="entry name" value="Peptidase_S8"/>
    <property type="match status" value="1"/>
</dbReference>
<evidence type="ECO:0000313" key="13">
    <source>
        <dbReference type="Proteomes" id="UP000070168"/>
    </source>
</evidence>
<dbReference type="PANTHER" id="PTHR43806">
    <property type="entry name" value="PEPTIDASE S8"/>
    <property type="match status" value="1"/>
</dbReference>
<evidence type="ECO:0000256" key="5">
    <source>
        <dbReference type="ARBA" id="ARBA00022825"/>
    </source>
</evidence>
<comment type="similarity">
    <text evidence="1 7 8">Belongs to the peptidase S8 family.</text>
</comment>
<evidence type="ECO:0000256" key="2">
    <source>
        <dbReference type="ARBA" id="ARBA00022670"/>
    </source>
</evidence>
<comment type="caution">
    <text evidence="12">The sequence shown here is derived from an EMBL/GenBank/DDBJ whole genome shotgun (WGS) entry which is preliminary data.</text>
</comment>
<dbReference type="InterPro" id="IPR015500">
    <property type="entry name" value="Peptidase_S8_subtilisin-rel"/>
</dbReference>
<dbReference type="InterPro" id="IPR050131">
    <property type="entry name" value="Peptidase_S8_subtilisin-like"/>
</dbReference>
<feature type="active site" description="Charge relay system" evidence="7">
    <location>
        <position position="900"/>
    </location>
</feature>
<dbReference type="PROSITE" id="PS51892">
    <property type="entry name" value="SUBTILASE"/>
    <property type="match status" value="1"/>
</dbReference>
<dbReference type="SUPFAM" id="SSF52743">
    <property type="entry name" value="Subtilisin-like"/>
    <property type="match status" value="1"/>
</dbReference>
<gene>
    <name evidence="12" type="ORF">PGRI_089620</name>
</gene>
<feature type="compositionally biased region" description="Basic and acidic residues" evidence="9">
    <location>
        <begin position="588"/>
        <end position="598"/>
    </location>
</feature>
<feature type="active site" description="Charge relay system" evidence="7">
    <location>
        <position position="743"/>
    </location>
</feature>
<keyword evidence="3" id="KW-0732">Signal</keyword>
<feature type="region of interest" description="Disordered" evidence="9">
    <location>
        <begin position="582"/>
        <end position="601"/>
    </location>
</feature>
<evidence type="ECO:0000256" key="6">
    <source>
        <dbReference type="ARBA" id="ARBA00023145"/>
    </source>
</evidence>
<dbReference type="PROSITE" id="PS00136">
    <property type="entry name" value="SUBTILASE_ASP"/>
    <property type="match status" value="1"/>
</dbReference>
<feature type="region of interest" description="Disordered" evidence="9">
    <location>
        <begin position="172"/>
        <end position="195"/>
    </location>
</feature>
<dbReference type="AlphaFoldDB" id="A0A135LRM9"/>
<evidence type="ECO:0000256" key="1">
    <source>
        <dbReference type="ARBA" id="ARBA00011073"/>
    </source>
</evidence>
<reference evidence="12 13" key="1">
    <citation type="journal article" date="2016" name="BMC Genomics">
        <title>Genome sequencing and secondary metabolism of the postharvest pathogen Penicillium griseofulvum.</title>
        <authorList>
            <person name="Banani H."/>
            <person name="Marcet-Houben M."/>
            <person name="Ballester A.R."/>
            <person name="Abbruscato P."/>
            <person name="Gonzalez-Candelas L."/>
            <person name="Gabaldon T."/>
            <person name="Spadaro D."/>
        </authorList>
    </citation>
    <scope>NUCLEOTIDE SEQUENCE [LARGE SCALE GENOMIC DNA]</scope>
    <source>
        <strain evidence="12 13">PG3</strain>
    </source>
</reference>
<dbReference type="RefSeq" id="XP_040650105.1">
    <property type="nucleotide sequence ID" value="XM_040796675.1"/>
</dbReference>
<feature type="region of interest" description="Disordered" evidence="9">
    <location>
        <begin position="420"/>
        <end position="442"/>
    </location>
</feature>
<keyword evidence="5 7" id="KW-0720">Serine protease</keyword>
<organism evidence="12 13">
    <name type="scientific">Penicillium patulum</name>
    <name type="common">Penicillium griseofulvum</name>
    <dbReference type="NCBI Taxonomy" id="5078"/>
    <lineage>
        <taxon>Eukaryota</taxon>
        <taxon>Fungi</taxon>
        <taxon>Dikarya</taxon>
        <taxon>Ascomycota</taxon>
        <taxon>Pezizomycotina</taxon>
        <taxon>Eurotiomycetes</taxon>
        <taxon>Eurotiomycetidae</taxon>
        <taxon>Eurotiales</taxon>
        <taxon>Aspergillaceae</taxon>
        <taxon>Penicillium</taxon>
    </lineage>
</organism>
<dbReference type="GO" id="GO:0006508">
    <property type="term" value="P:proteolysis"/>
    <property type="evidence" value="ECO:0007669"/>
    <property type="project" value="UniProtKB-KW"/>
</dbReference>
<evidence type="ECO:0000256" key="9">
    <source>
        <dbReference type="SAM" id="MobiDB-lite"/>
    </source>
</evidence>
<proteinExistence type="inferred from homology"/>
<dbReference type="Pfam" id="PF24476">
    <property type="entry name" value="DUF7580"/>
    <property type="match status" value="1"/>
</dbReference>
<keyword evidence="2 7" id="KW-0645">Protease</keyword>
<protein>
    <submittedName>
        <fullName evidence="12">Peptidase S8/S53, subtilisin/kexin/sedolisin</fullName>
    </submittedName>
</protein>
<dbReference type="GO" id="GO:0004252">
    <property type="term" value="F:serine-type endopeptidase activity"/>
    <property type="evidence" value="ECO:0007669"/>
    <property type="project" value="UniProtKB-UniRule"/>
</dbReference>
<accession>A0A135LRM9</accession>
<feature type="domain" description="DUF7580" evidence="11">
    <location>
        <begin position="198"/>
        <end position="554"/>
    </location>
</feature>
<evidence type="ECO:0000259" key="11">
    <source>
        <dbReference type="Pfam" id="PF24476"/>
    </source>
</evidence>
<dbReference type="InterPro" id="IPR023827">
    <property type="entry name" value="Peptidase_S8_Asp-AS"/>
</dbReference>
<keyword evidence="4 7" id="KW-0378">Hydrolase</keyword>
<dbReference type="EMBL" id="LHQR01000029">
    <property type="protein sequence ID" value="KXG51569.1"/>
    <property type="molecule type" value="Genomic_DNA"/>
</dbReference>
<dbReference type="PANTHER" id="PTHR43806:SF11">
    <property type="entry name" value="CEREVISIN-RELATED"/>
    <property type="match status" value="1"/>
</dbReference>
<dbReference type="CDD" id="cd00306">
    <property type="entry name" value="Peptidases_S8_S53"/>
    <property type="match status" value="1"/>
</dbReference>
<dbReference type="PROSITE" id="PS00138">
    <property type="entry name" value="SUBTILASE_SER"/>
    <property type="match status" value="1"/>
</dbReference>
<evidence type="ECO:0000256" key="7">
    <source>
        <dbReference type="PROSITE-ProRule" id="PRU01240"/>
    </source>
</evidence>
<evidence type="ECO:0000256" key="4">
    <source>
        <dbReference type="ARBA" id="ARBA00022801"/>
    </source>
</evidence>
<sequence length="984" mass="111734">MDPTSGGYYVPWLDASPTMAGMTKSDHDTNVALLLRTTETIREILRDLRSDGATRESRHFYSSIMAHCLVIRDHINRIRLIILDDSPLVASILVRFEATVNARILEAQPGVPQTVYPRLWALNKTWERARYDSNATERDLLLRAVDLPSDPDESDQLIEFFESWEDNINHQYPDDPASWPQDDSSVPKRRNGQPSYAACNASQSLFRAFHELKDCECQPMHDFGVRLCLGTFQYLSNGGEEATDPLCGFEMFLSMQKEWHEADVHFAKHATVTFTESNVVGTRKPKAHAMKVKKLCEPIKKRKPFDRIKLKIDEDGLLWKLRSEKSCFTIDETKAPVSLQQLIQGQYRSLTDKTKRILAVLLSYAVLYLHETPWLPPTWGPSSILFFHTTSAAIPLKPFIQTQLAQHVASNGQASYPMDCDAGTLSPDDLDPDDLDPDDMDPDDIDPDDIMLHQCPQLVTLGIMLMELYLATTFDNLAEKFNVPVSEHTSLDAELVFQQCKSEIPENSQFYYAVEKCLDSKVWEDDNGVKLDGQTLRTTIYQQVVRPLEDELSQAFSYISIEDLDRIAQTLDLGSWGQVIQNQQRGSRHSDNPRDDVPKPPFEFTSHYDVKDAYRQQQQYFPLSPDLSKMILSPVPHMTTLPYKQHPGTLEYKAMRFFDDETVSEKHFMEGRESNYHHWRQRFKDVYNKYITRPPKDQVKIAILDTGIDYTHPDVDACVEQVKGEYNWTNEKFVQRVDDHNGHGTFIAGLLLEYAPDAELYISKVSDGRPCSPSIIAKAIDYAVTEWHVDFISMSFGFPSRDIEGYDELESAIQRAYAANVILFAAASNSGANLDRAFPARDENVICIHSTDANGNRSPFSPTALADTLNLATVGEGVESSWPKHLCEDLSGIKHKSGTSYATPIAVAIAAFILQYAQLYLPDKASMLKRQSKMKAVLRRISEKSLDSRVRDDYHFVALNGYSDNLFGKDQGFINHVLRDILSQ</sequence>
<keyword evidence="13" id="KW-1185">Reference proteome</keyword>
<dbReference type="OrthoDB" id="206201at2759"/>
<dbReference type="InterPro" id="IPR056002">
    <property type="entry name" value="DUF7580"/>
</dbReference>
<dbReference type="InterPro" id="IPR023828">
    <property type="entry name" value="Peptidase_S8_Ser-AS"/>
</dbReference>
<dbReference type="InterPro" id="IPR000209">
    <property type="entry name" value="Peptidase_S8/S53_dom"/>
</dbReference>
<dbReference type="Proteomes" id="UP000070168">
    <property type="component" value="Unassembled WGS sequence"/>
</dbReference>
<evidence type="ECO:0000313" key="12">
    <source>
        <dbReference type="EMBL" id="KXG51569.1"/>
    </source>
</evidence>
<name>A0A135LRM9_PENPA</name>